<dbReference type="PROSITE" id="PS00463">
    <property type="entry name" value="ZN2_CY6_FUNGAL_1"/>
    <property type="match status" value="1"/>
</dbReference>
<protein>
    <recommendedName>
        <fullName evidence="5">Zn(2)-C6 fungal-type domain-containing protein</fullName>
    </recommendedName>
</protein>
<organism evidence="6 7">
    <name type="scientific">Amanita thiersii Skay4041</name>
    <dbReference type="NCBI Taxonomy" id="703135"/>
    <lineage>
        <taxon>Eukaryota</taxon>
        <taxon>Fungi</taxon>
        <taxon>Dikarya</taxon>
        <taxon>Basidiomycota</taxon>
        <taxon>Agaricomycotina</taxon>
        <taxon>Agaricomycetes</taxon>
        <taxon>Agaricomycetidae</taxon>
        <taxon>Agaricales</taxon>
        <taxon>Pluteineae</taxon>
        <taxon>Amanitaceae</taxon>
        <taxon>Amanita</taxon>
    </lineage>
</organism>
<dbReference type="Proteomes" id="UP000242287">
    <property type="component" value="Unassembled WGS sequence"/>
</dbReference>
<proteinExistence type="predicted"/>
<name>A0A2A9NAD1_9AGAR</name>
<dbReference type="GO" id="GO:0003677">
    <property type="term" value="F:DNA binding"/>
    <property type="evidence" value="ECO:0007669"/>
    <property type="project" value="InterPro"/>
</dbReference>
<feature type="compositionally biased region" description="Basic residues" evidence="4">
    <location>
        <begin position="1054"/>
        <end position="1064"/>
    </location>
</feature>
<feature type="region of interest" description="Disordered" evidence="4">
    <location>
        <begin position="1"/>
        <end position="41"/>
    </location>
</feature>
<dbReference type="PANTHER" id="PTHR31001:SF56">
    <property type="entry name" value="ZN(2)-C6 FUNGAL-TYPE DOMAIN-CONTAINING PROTEIN"/>
    <property type="match status" value="1"/>
</dbReference>
<reference evidence="6 7" key="1">
    <citation type="submission" date="2014-02" db="EMBL/GenBank/DDBJ databases">
        <title>Transposable element dynamics among asymbiotic and ectomycorrhizal Amanita fungi.</title>
        <authorList>
            <consortium name="DOE Joint Genome Institute"/>
            <person name="Hess J."/>
            <person name="Skrede I."/>
            <person name="Wolfe B."/>
            <person name="LaButti K."/>
            <person name="Ohm R.A."/>
            <person name="Grigoriev I.V."/>
            <person name="Pringle A."/>
        </authorList>
    </citation>
    <scope>NUCLEOTIDE SEQUENCE [LARGE SCALE GENOMIC DNA]</scope>
    <source>
        <strain evidence="6 7">SKay4041</strain>
    </source>
</reference>
<feature type="compositionally biased region" description="Basic and acidic residues" evidence="4">
    <location>
        <begin position="153"/>
        <end position="162"/>
    </location>
</feature>
<feature type="compositionally biased region" description="Low complexity" evidence="4">
    <location>
        <begin position="879"/>
        <end position="894"/>
    </location>
</feature>
<dbReference type="PROSITE" id="PS50048">
    <property type="entry name" value="ZN2_CY6_FUNGAL_2"/>
    <property type="match status" value="1"/>
</dbReference>
<sequence>MRTSRNGSEGAASASTSTATTAAPGEVNQAPQRQKRKPGRTPTACAECRRLKLRCSRQVPCEKCESRGCASICPNGVLIPGKGNKLILANTEELHDRIDHLSLRIKELEGALCELQSSVSDKPHPLLRLARGSLAELLQSSGLGRSEEEGEGEEGKEGREQQEGEFGEFAREVVGMEVEVERNAEGGVNEEGMHLDQSSQTLKPEIGQPWSTSTATTPSVVIPRSVNVPQPVLTDEEIRGIDLLGTLISDVDGSYTHIGYTARPEFLIGHTQSPLRHRQHPHGSSHPTPFVVRLSKRILAPTNFLFDSSLPFPSPHAHFPSGAANDEDVYAYMHNLGNELYQHLPSPTLARELCETYIEHGAYLYTSLTADELVEEVFLAVYRAGSFKAILSRDALALLFSVFALGSLMSSQLKYQQHQQPGDSSVIQAEEYFYLSRAALSLAVTNPTSDIGGSSGVTLGMIQTVIHLAQYLDLCDHMPMVERLNLVWSYVGYAVRLGYEAGLQLHSVHWNLPPEPSRRRLRMFWQLFALETWASFYYGRPPSMSTSFIDCPFPKDIPSQNATMSFDLWTWKFTSLLHTITTLVFAPPKRSQDRAPYGTIIELDKRVRDFCVPSQWRMRCASHTGTASSGMCVAVVEGEGEEVVSRECRLQRWFVLGMKEIVLLNLHRPYLLQALYDNPREWTRHQYRASIVACYRSSWRLIHGLRMTYEQDELKEVLCRLGLPWSQCFSAIVVLALITVRIPICTLGSQAVQVLDVGVGLVEQGVVGGCEAAANILETAQKLRARARESIKSRVTHVYFDQQDAGLELLERLVGRTSHVCERGRENTAAPATHAGAATPGGPATTATTVNTAWKTPQFTFGDAEDPFELLTARQLRLQPQQQDQQKQQKQQQQSLSMRGEGPQRHEHPVVLHAVLEQNLRELWMRKPLCMDNGSFFDLPSGQTTGHSGDSIGITPTEMNSGAAHVEGGIGGGSGGGINSSIGSEPSQPDTHRDTQAQPTQSQLQAYHERVFITTVVGSGLGVPHYYGAGGTMNTLGDYNHHHPPRLHQPSPSHHPHHYHHHYHASPPPQPIPTPFAHPHLSPHHHPYPSHHPHPTHHHQTTIQTVQSCWGFGGSAGNGGSPVSGNNPSPSGSNGGGGPGAGNASGIGFGTSAAMGGLAGLGSVGIFASAGAGAGTGVENIGYSSLAGFGGASGQGAVALDPSMVSLAEQLGFSTQSVLL</sequence>
<dbReference type="InterPro" id="IPR036864">
    <property type="entry name" value="Zn2-C6_fun-type_DNA-bd_sf"/>
</dbReference>
<dbReference type="InterPro" id="IPR001138">
    <property type="entry name" value="Zn2Cys6_DnaBD"/>
</dbReference>
<evidence type="ECO:0000256" key="1">
    <source>
        <dbReference type="ARBA" id="ARBA00004123"/>
    </source>
</evidence>
<evidence type="ECO:0000256" key="2">
    <source>
        <dbReference type="ARBA" id="ARBA00022723"/>
    </source>
</evidence>
<dbReference type="GO" id="GO:0005634">
    <property type="term" value="C:nucleus"/>
    <property type="evidence" value="ECO:0007669"/>
    <property type="project" value="UniProtKB-SubCell"/>
</dbReference>
<evidence type="ECO:0000259" key="5">
    <source>
        <dbReference type="PROSITE" id="PS50048"/>
    </source>
</evidence>
<feature type="region of interest" description="Disordered" evidence="4">
    <location>
        <begin position="940"/>
        <end position="1004"/>
    </location>
</feature>
<feature type="region of interest" description="Disordered" evidence="4">
    <location>
        <begin position="825"/>
        <end position="848"/>
    </location>
</feature>
<feature type="region of interest" description="Disordered" evidence="4">
    <location>
        <begin position="1037"/>
        <end position="1104"/>
    </location>
</feature>
<keyword evidence="3" id="KW-0539">Nucleus</keyword>
<dbReference type="PANTHER" id="PTHR31001">
    <property type="entry name" value="UNCHARACTERIZED TRANSCRIPTIONAL REGULATORY PROTEIN"/>
    <property type="match status" value="1"/>
</dbReference>
<dbReference type="STRING" id="703135.A0A2A9NAD1"/>
<feature type="domain" description="Zn(2)-C6 fungal-type" evidence="5">
    <location>
        <begin position="44"/>
        <end position="73"/>
    </location>
</feature>
<feature type="region of interest" description="Disordered" evidence="4">
    <location>
        <begin position="879"/>
        <end position="907"/>
    </location>
</feature>
<evidence type="ECO:0000256" key="4">
    <source>
        <dbReference type="SAM" id="MobiDB-lite"/>
    </source>
</evidence>
<gene>
    <name evidence="6" type="ORF">AMATHDRAFT_67507</name>
</gene>
<evidence type="ECO:0000313" key="7">
    <source>
        <dbReference type="Proteomes" id="UP000242287"/>
    </source>
</evidence>
<feature type="compositionally biased region" description="Basic residues" evidence="4">
    <location>
        <begin position="1081"/>
        <end position="1100"/>
    </location>
</feature>
<feature type="compositionally biased region" description="Pro residues" evidence="4">
    <location>
        <begin position="1066"/>
        <end position="1076"/>
    </location>
</feature>
<feature type="compositionally biased region" description="Low complexity" evidence="4">
    <location>
        <begin position="11"/>
        <end position="23"/>
    </location>
</feature>
<feature type="region of interest" description="Disordered" evidence="4">
    <location>
        <begin position="1120"/>
        <end position="1139"/>
    </location>
</feature>
<evidence type="ECO:0000256" key="3">
    <source>
        <dbReference type="ARBA" id="ARBA00023242"/>
    </source>
</evidence>
<dbReference type="CDD" id="cd12148">
    <property type="entry name" value="fungal_TF_MHR"/>
    <property type="match status" value="1"/>
</dbReference>
<dbReference type="GO" id="GO:0000981">
    <property type="term" value="F:DNA-binding transcription factor activity, RNA polymerase II-specific"/>
    <property type="evidence" value="ECO:0007669"/>
    <property type="project" value="InterPro"/>
</dbReference>
<dbReference type="CDD" id="cd00067">
    <property type="entry name" value="GAL4"/>
    <property type="match status" value="1"/>
</dbReference>
<dbReference type="SMART" id="SM00066">
    <property type="entry name" value="GAL4"/>
    <property type="match status" value="1"/>
</dbReference>
<dbReference type="EMBL" id="KZ302103">
    <property type="protein sequence ID" value="PFH47589.1"/>
    <property type="molecule type" value="Genomic_DNA"/>
</dbReference>
<dbReference type="SUPFAM" id="SSF57701">
    <property type="entry name" value="Zn2/Cys6 DNA-binding domain"/>
    <property type="match status" value="1"/>
</dbReference>
<comment type="subcellular location">
    <subcellularLocation>
        <location evidence="1">Nucleus</location>
    </subcellularLocation>
</comment>
<feature type="compositionally biased region" description="Low complexity" evidence="4">
    <location>
        <begin position="1123"/>
        <end position="1132"/>
    </location>
</feature>
<dbReference type="OrthoDB" id="424974at2759"/>
<feature type="compositionally biased region" description="Gly residues" evidence="4">
    <location>
        <begin position="968"/>
        <end position="978"/>
    </location>
</feature>
<keyword evidence="2" id="KW-0479">Metal-binding</keyword>
<keyword evidence="7" id="KW-1185">Reference proteome</keyword>
<dbReference type="InterPro" id="IPR050613">
    <property type="entry name" value="Sec_Metabolite_Reg"/>
</dbReference>
<feature type="region of interest" description="Disordered" evidence="4">
    <location>
        <begin position="139"/>
        <end position="169"/>
    </location>
</feature>
<accession>A0A2A9NAD1</accession>
<dbReference type="Pfam" id="PF04082">
    <property type="entry name" value="Fungal_trans"/>
    <property type="match status" value="1"/>
</dbReference>
<dbReference type="AlphaFoldDB" id="A0A2A9NAD1"/>
<dbReference type="SMART" id="SM00906">
    <property type="entry name" value="Fungal_trans"/>
    <property type="match status" value="1"/>
</dbReference>
<dbReference type="Gene3D" id="4.10.240.10">
    <property type="entry name" value="Zn(2)-C6 fungal-type DNA-binding domain"/>
    <property type="match status" value="1"/>
</dbReference>
<dbReference type="GO" id="GO:0006351">
    <property type="term" value="P:DNA-templated transcription"/>
    <property type="evidence" value="ECO:0007669"/>
    <property type="project" value="InterPro"/>
</dbReference>
<evidence type="ECO:0000313" key="6">
    <source>
        <dbReference type="EMBL" id="PFH47589.1"/>
    </source>
</evidence>
<dbReference type="GO" id="GO:0008270">
    <property type="term" value="F:zinc ion binding"/>
    <property type="evidence" value="ECO:0007669"/>
    <property type="project" value="InterPro"/>
</dbReference>
<dbReference type="InterPro" id="IPR007219">
    <property type="entry name" value="XnlR_reg_dom"/>
</dbReference>
<feature type="compositionally biased region" description="Low complexity" evidence="4">
    <location>
        <begin position="828"/>
        <end position="848"/>
    </location>
</feature>